<evidence type="ECO:0000313" key="3">
    <source>
        <dbReference type="EMBL" id="EET05143.1"/>
    </source>
</evidence>
<organism evidence="3">
    <name type="scientific">Burkholderia pseudomallei 1710a</name>
    <dbReference type="NCBI Taxonomy" id="320371"/>
    <lineage>
        <taxon>Bacteria</taxon>
        <taxon>Pseudomonadati</taxon>
        <taxon>Pseudomonadota</taxon>
        <taxon>Betaproteobacteria</taxon>
        <taxon>Burkholderiales</taxon>
        <taxon>Burkholderiaceae</taxon>
        <taxon>Burkholderia</taxon>
        <taxon>pseudomallei group</taxon>
    </lineage>
</organism>
<proteinExistence type="predicted"/>
<reference evidence="3" key="1">
    <citation type="submission" date="2009-05" db="EMBL/GenBank/DDBJ databases">
        <authorList>
            <person name="Harkins D.M."/>
            <person name="DeShazer D."/>
            <person name="Woods D.E."/>
            <person name="Brinkac L.M."/>
            <person name="Brown K.A."/>
            <person name="Hung G.C."/>
            <person name="Tuanyok A."/>
            <person name="Zhang B."/>
            <person name="Nierman W.C."/>
        </authorList>
    </citation>
    <scope>NUCLEOTIDE SEQUENCE [LARGE SCALE GENOMIC DNA]</scope>
    <source>
        <strain evidence="3">1710a</strain>
    </source>
</reference>
<dbReference type="GO" id="GO:0009244">
    <property type="term" value="P:lipopolysaccharide core region biosynthetic process"/>
    <property type="evidence" value="ECO:0007669"/>
    <property type="project" value="TreeGrafter"/>
</dbReference>
<dbReference type="RefSeq" id="WP_004529464.1">
    <property type="nucleotide sequence ID" value="NZ_CM000833.1"/>
</dbReference>
<dbReference type="EMBL" id="CM000833">
    <property type="protein sequence ID" value="EET05143.1"/>
    <property type="molecule type" value="Genomic_DNA"/>
</dbReference>
<dbReference type="Proteomes" id="UP000001812">
    <property type="component" value="Chromosome II"/>
</dbReference>
<dbReference type="InterPro" id="IPR002201">
    <property type="entry name" value="Glyco_trans_9"/>
</dbReference>
<dbReference type="GO" id="GO:0008713">
    <property type="term" value="F:ADP-heptose-lipopolysaccharide heptosyltransferase activity"/>
    <property type="evidence" value="ECO:0007669"/>
    <property type="project" value="TreeGrafter"/>
</dbReference>
<keyword evidence="1" id="KW-0328">Glycosyltransferase</keyword>
<dbReference type="Pfam" id="PF01075">
    <property type="entry name" value="Glyco_transf_9"/>
    <property type="match status" value="1"/>
</dbReference>
<protein>
    <submittedName>
        <fullName evidence="3">Putative heptosyltransferase</fullName>
    </submittedName>
</protein>
<gene>
    <name evidence="3" type="ORF">BURPS1710A_A2338</name>
</gene>
<dbReference type="SUPFAM" id="SSF53756">
    <property type="entry name" value="UDP-Glycosyltransferase/glycogen phosphorylase"/>
    <property type="match status" value="1"/>
</dbReference>
<dbReference type="PANTHER" id="PTHR30160:SF1">
    <property type="entry name" value="LIPOPOLYSACCHARIDE 1,2-N-ACETYLGLUCOSAMINETRANSFERASE-RELATED"/>
    <property type="match status" value="1"/>
</dbReference>
<dbReference type="AlphaFoldDB" id="A0A0E1VW57"/>
<dbReference type="HOGENOM" id="CLU_038371_0_1_4"/>
<dbReference type="Gene3D" id="3.40.50.2000">
    <property type="entry name" value="Glycogen Phosphorylase B"/>
    <property type="match status" value="2"/>
</dbReference>
<dbReference type="GO" id="GO:0005829">
    <property type="term" value="C:cytosol"/>
    <property type="evidence" value="ECO:0007669"/>
    <property type="project" value="TreeGrafter"/>
</dbReference>
<name>A0A0E1VW57_BURPE</name>
<evidence type="ECO:0000256" key="2">
    <source>
        <dbReference type="ARBA" id="ARBA00022679"/>
    </source>
</evidence>
<evidence type="ECO:0000256" key="1">
    <source>
        <dbReference type="ARBA" id="ARBA00022676"/>
    </source>
</evidence>
<keyword evidence="2 3" id="KW-0808">Transferase</keyword>
<sequence>MSGDPSARPAAAERRGTGEYASIAVFRALQLGDMLCAVPALRALRRGEPQARITLIGLPWAKAFAERFSDYVDDFIEFPGAPGLVEQPHDVERLAAFVAECRSRRFDLAIQLHGSGAQSNAIVAGLGAASTAGFAPDAFAAGEHAAPRLDRSIAWPSALPEIARYTKLMRRLGYDDWGDYLEFPLGGLDYAICRVLCEQHDLRPREYAVVHPGARMQSRRWPVARFAGVARALAERGLRIVLTGTRGEAALADAFAAQLGAPFVDLCGRTPLGALGALIGRSRLVVCNDTGVSHVAAALGAPSVVIACGSDAARWAPLDRERHRVLADYPPCRPCMFETCPYDHACANAIGVEDVVRRADALLAVEPHHVA</sequence>
<dbReference type="PANTHER" id="PTHR30160">
    <property type="entry name" value="TETRAACYLDISACCHARIDE 4'-KINASE-RELATED"/>
    <property type="match status" value="1"/>
</dbReference>
<dbReference type="CDD" id="cd03789">
    <property type="entry name" value="GT9_LPS_heptosyltransferase"/>
    <property type="match status" value="1"/>
</dbReference>
<dbReference type="InterPro" id="IPR051199">
    <property type="entry name" value="LPS_LOS_Heptosyltrfase"/>
</dbReference>
<accession>A0A0E1VW57</accession>